<feature type="domain" description="Serpin" evidence="4">
    <location>
        <begin position="7"/>
        <end position="132"/>
    </location>
</feature>
<reference evidence="5" key="1">
    <citation type="submission" date="2021-12" db="EMBL/GenBank/DDBJ databases">
        <authorList>
            <person name="Martin H S."/>
        </authorList>
    </citation>
    <scope>NUCLEOTIDE SEQUENCE</scope>
</reference>
<dbReference type="InterPro" id="IPR042178">
    <property type="entry name" value="Serpin_sf_1"/>
</dbReference>
<name>A0A8J9YIK6_9NEOP</name>
<evidence type="ECO:0000256" key="2">
    <source>
        <dbReference type="ARBA" id="ARBA00022690"/>
    </source>
</evidence>
<evidence type="ECO:0000259" key="4">
    <source>
        <dbReference type="Pfam" id="PF00079"/>
    </source>
</evidence>
<dbReference type="PANTHER" id="PTHR11461">
    <property type="entry name" value="SERINE PROTEASE INHIBITOR, SERPIN"/>
    <property type="match status" value="1"/>
</dbReference>
<dbReference type="InterPro" id="IPR036186">
    <property type="entry name" value="Serpin_sf"/>
</dbReference>
<dbReference type="AlphaFoldDB" id="A0A8J9YIK6"/>
<dbReference type="PANTHER" id="PTHR11461:SF211">
    <property type="entry name" value="GH10112P-RELATED"/>
    <property type="match status" value="1"/>
</dbReference>
<dbReference type="InterPro" id="IPR023796">
    <property type="entry name" value="Serpin_dom"/>
</dbReference>
<evidence type="ECO:0000313" key="6">
    <source>
        <dbReference type="Proteomes" id="UP000838878"/>
    </source>
</evidence>
<gene>
    <name evidence="5" type="ORF">BINO364_LOCUS13275</name>
</gene>
<dbReference type="Gene3D" id="3.30.497.10">
    <property type="entry name" value="Antithrombin, subunit I, domain 2"/>
    <property type="match status" value="1"/>
</dbReference>
<feature type="non-terminal residue" evidence="5">
    <location>
        <position position="133"/>
    </location>
</feature>
<dbReference type="Pfam" id="PF00079">
    <property type="entry name" value="Serpin"/>
    <property type="match status" value="1"/>
</dbReference>
<sequence>MEKKINTMQGKVIELPYVNSNFSYLVLLPKLKDELNEVLEQIRNKTNSVLQDAISKLELKRVNISLPTIDTTTTTDLKDILQKVNISAIFDPSTANQNGISHDPTVNSSVISALQKAAVMVNESGSEAAARNG</sequence>
<dbReference type="SUPFAM" id="SSF56574">
    <property type="entry name" value="Serpins"/>
    <property type="match status" value="1"/>
</dbReference>
<dbReference type="Proteomes" id="UP000838878">
    <property type="component" value="Chromosome 7"/>
</dbReference>
<proteinExistence type="inferred from homology"/>
<evidence type="ECO:0000313" key="5">
    <source>
        <dbReference type="EMBL" id="CAH0728010.1"/>
    </source>
</evidence>
<comment type="similarity">
    <text evidence="1">Belongs to the serpin family.</text>
</comment>
<dbReference type="OrthoDB" id="5945029at2759"/>
<evidence type="ECO:0000256" key="3">
    <source>
        <dbReference type="ARBA" id="ARBA00022900"/>
    </source>
</evidence>
<dbReference type="InterPro" id="IPR000215">
    <property type="entry name" value="Serpin_fam"/>
</dbReference>
<evidence type="ECO:0000256" key="1">
    <source>
        <dbReference type="ARBA" id="ARBA00009500"/>
    </source>
</evidence>
<keyword evidence="2" id="KW-0646">Protease inhibitor</keyword>
<protein>
    <recommendedName>
        <fullName evidence="4">Serpin domain-containing protein</fullName>
    </recommendedName>
</protein>
<dbReference type="GO" id="GO:0004867">
    <property type="term" value="F:serine-type endopeptidase inhibitor activity"/>
    <property type="evidence" value="ECO:0007669"/>
    <property type="project" value="UniProtKB-KW"/>
</dbReference>
<dbReference type="EMBL" id="OV170227">
    <property type="protein sequence ID" value="CAH0728010.1"/>
    <property type="molecule type" value="Genomic_DNA"/>
</dbReference>
<accession>A0A8J9YIK6</accession>
<keyword evidence="3" id="KW-0722">Serine protease inhibitor</keyword>
<organism evidence="5 6">
    <name type="scientific">Brenthis ino</name>
    <name type="common">lesser marbled fritillary</name>
    <dbReference type="NCBI Taxonomy" id="405034"/>
    <lineage>
        <taxon>Eukaryota</taxon>
        <taxon>Metazoa</taxon>
        <taxon>Ecdysozoa</taxon>
        <taxon>Arthropoda</taxon>
        <taxon>Hexapoda</taxon>
        <taxon>Insecta</taxon>
        <taxon>Pterygota</taxon>
        <taxon>Neoptera</taxon>
        <taxon>Endopterygota</taxon>
        <taxon>Lepidoptera</taxon>
        <taxon>Glossata</taxon>
        <taxon>Ditrysia</taxon>
        <taxon>Papilionoidea</taxon>
        <taxon>Nymphalidae</taxon>
        <taxon>Heliconiinae</taxon>
        <taxon>Argynnini</taxon>
        <taxon>Brenthis</taxon>
    </lineage>
</organism>
<keyword evidence="6" id="KW-1185">Reference proteome</keyword>
<dbReference type="GO" id="GO:0005615">
    <property type="term" value="C:extracellular space"/>
    <property type="evidence" value="ECO:0007669"/>
    <property type="project" value="InterPro"/>
</dbReference>